<sequence length="311" mass="34649">MDGIAATTDTIEWLLAGDPAVRWQVLRDLTDATDEQVATERAKVAHEGWGAAVLAAQDDDGLWRAPDEPDWVPNLYTMMLLREFGVDPADPAVSRRIDAFERAYRWDEEFGAGPFFAGEVEPCINGRVLALGAYFNRADAAMAARLTGDELADGGWNCEAPASAVSSFHSTICVLEGLREYEAAVGATEATTTARRRGEEYLLERHLHRRRSTGETAAPGFLDFTFPPSWYFDVLFGLDHFWAADIRDPRLAEAVDIVRSKAQPDGRWLLDGDSEYVVEYPGREQVGEPSRWNTLRALRVLRWWDAAPGQA</sequence>
<dbReference type="SUPFAM" id="SSF48239">
    <property type="entry name" value="Terpenoid cyclases/Protein prenyltransferases"/>
    <property type="match status" value="1"/>
</dbReference>
<keyword evidence="2" id="KW-1185">Reference proteome</keyword>
<dbReference type="RefSeq" id="WP_121056608.1">
    <property type="nucleotide sequence ID" value="NZ_RCDB01000001.1"/>
</dbReference>
<proteinExistence type="predicted"/>
<dbReference type="AlphaFoldDB" id="A0A498CA16"/>
<dbReference type="InterPro" id="IPR008930">
    <property type="entry name" value="Terpenoid_cyclase/PrenylTrfase"/>
</dbReference>
<name>A0A498CA16_9MICO</name>
<reference evidence="1 2" key="1">
    <citation type="journal article" date="2015" name="Stand. Genomic Sci.">
        <title>Genomic Encyclopedia of Bacterial and Archaeal Type Strains, Phase III: the genomes of soil and plant-associated and newly described type strains.</title>
        <authorList>
            <person name="Whitman W.B."/>
            <person name="Woyke T."/>
            <person name="Klenk H.P."/>
            <person name="Zhou Y."/>
            <person name="Lilburn T.G."/>
            <person name="Beck B.J."/>
            <person name="De Vos P."/>
            <person name="Vandamme P."/>
            <person name="Eisen J.A."/>
            <person name="Garrity G."/>
            <person name="Hugenholtz P."/>
            <person name="Kyrpides N.C."/>
        </authorList>
    </citation>
    <scope>NUCLEOTIDE SEQUENCE [LARGE SCALE GENOMIC DNA]</scope>
    <source>
        <strain evidence="1 2">S2T63</strain>
    </source>
</reference>
<protein>
    <recommendedName>
        <fullName evidence="3">Squalene cyclase</fullName>
    </recommendedName>
</protein>
<evidence type="ECO:0008006" key="3">
    <source>
        <dbReference type="Google" id="ProtNLM"/>
    </source>
</evidence>
<organism evidence="1 2">
    <name type="scientific">Microbacterium telephonicum</name>
    <dbReference type="NCBI Taxonomy" id="1714841"/>
    <lineage>
        <taxon>Bacteria</taxon>
        <taxon>Bacillati</taxon>
        <taxon>Actinomycetota</taxon>
        <taxon>Actinomycetes</taxon>
        <taxon>Micrococcales</taxon>
        <taxon>Microbacteriaceae</taxon>
        <taxon>Microbacterium</taxon>
    </lineage>
</organism>
<dbReference type="OrthoDB" id="370326at2"/>
<gene>
    <name evidence="1" type="ORF">C7474_0064</name>
</gene>
<dbReference type="Gene3D" id="1.50.10.20">
    <property type="match status" value="1"/>
</dbReference>
<evidence type="ECO:0000313" key="1">
    <source>
        <dbReference type="EMBL" id="RLK52137.1"/>
    </source>
</evidence>
<dbReference type="Proteomes" id="UP000273158">
    <property type="component" value="Unassembled WGS sequence"/>
</dbReference>
<evidence type="ECO:0000313" key="2">
    <source>
        <dbReference type="Proteomes" id="UP000273158"/>
    </source>
</evidence>
<accession>A0A498CA16</accession>
<dbReference type="EMBL" id="RCDB01000001">
    <property type="protein sequence ID" value="RLK52137.1"/>
    <property type="molecule type" value="Genomic_DNA"/>
</dbReference>
<comment type="caution">
    <text evidence="1">The sequence shown here is derived from an EMBL/GenBank/DDBJ whole genome shotgun (WGS) entry which is preliminary data.</text>
</comment>